<dbReference type="Proteomes" id="UP000822688">
    <property type="component" value="Chromosome V"/>
</dbReference>
<evidence type="ECO:0000313" key="1">
    <source>
        <dbReference type="EMBL" id="KAG0575364.1"/>
    </source>
</evidence>
<evidence type="ECO:0000313" key="2">
    <source>
        <dbReference type="Proteomes" id="UP000822688"/>
    </source>
</evidence>
<comment type="caution">
    <text evidence="1">The sequence shown here is derived from an EMBL/GenBank/DDBJ whole genome shotgun (WGS) entry which is preliminary data.</text>
</comment>
<sequence>MKEQHSLKMLTSYHRCLRANRRHLWFFGSTEGYEGDTSDDEWDDHVKWYYGAQAALRSVRDPPGQLDLGMDVQRMLMESLDMADRIHREAIAAREIGNGDTNNIQAPEEGLPDGGVHVENPPESFVPDVTPIPCNDGGTPVHAGTMKDEDEPVIAEVKPMEVEDNPVGPGDIPGSEGGGVCRLCVR</sequence>
<gene>
    <name evidence="1" type="ORF">KC19_VG340100</name>
</gene>
<dbReference type="AlphaFoldDB" id="A0A8T0HWD0"/>
<keyword evidence="2" id="KW-1185">Reference proteome</keyword>
<dbReference type="EMBL" id="CM026426">
    <property type="protein sequence ID" value="KAG0575364.1"/>
    <property type="molecule type" value="Genomic_DNA"/>
</dbReference>
<name>A0A8T0HWD0_CERPU</name>
<accession>A0A8T0HWD0</accession>
<protein>
    <submittedName>
        <fullName evidence="1">Uncharacterized protein</fullName>
    </submittedName>
</protein>
<reference evidence="1" key="1">
    <citation type="submission" date="2020-06" db="EMBL/GenBank/DDBJ databases">
        <title>WGS assembly of Ceratodon purpureus strain R40.</title>
        <authorList>
            <person name="Carey S.B."/>
            <person name="Jenkins J."/>
            <person name="Shu S."/>
            <person name="Lovell J.T."/>
            <person name="Sreedasyam A."/>
            <person name="Maumus F."/>
            <person name="Tiley G.P."/>
            <person name="Fernandez-Pozo N."/>
            <person name="Barry K."/>
            <person name="Chen C."/>
            <person name="Wang M."/>
            <person name="Lipzen A."/>
            <person name="Daum C."/>
            <person name="Saski C.A."/>
            <person name="Payton A.C."/>
            <person name="Mcbreen J.C."/>
            <person name="Conrad R.E."/>
            <person name="Kollar L.M."/>
            <person name="Olsson S."/>
            <person name="Huttunen S."/>
            <person name="Landis J.B."/>
            <person name="Wickett N.J."/>
            <person name="Johnson M.G."/>
            <person name="Rensing S.A."/>
            <person name="Grimwood J."/>
            <person name="Schmutz J."/>
            <person name="Mcdaniel S.F."/>
        </authorList>
    </citation>
    <scope>NUCLEOTIDE SEQUENCE</scope>
    <source>
        <strain evidence="1">R40</strain>
    </source>
</reference>
<organism evidence="1 2">
    <name type="scientific">Ceratodon purpureus</name>
    <name type="common">Fire moss</name>
    <name type="synonym">Dicranum purpureum</name>
    <dbReference type="NCBI Taxonomy" id="3225"/>
    <lineage>
        <taxon>Eukaryota</taxon>
        <taxon>Viridiplantae</taxon>
        <taxon>Streptophyta</taxon>
        <taxon>Embryophyta</taxon>
        <taxon>Bryophyta</taxon>
        <taxon>Bryophytina</taxon>
        <taxon>Bryopsida</taxon>
        <taxon>Dicranidae</taxon>
        <taxon>Pseudoditrichales</taxon>
        <taxon>Ditrichaceae</taxon>
        <taxon>Ceratodon</taxon>
    </lineage>
</organism>
<proteinExistence type="predicted"/>